<keyword evidence="1" id="KW-0732">Signal</keyword>
<feature type="chain" id="PRO_5019403101" description="Cytokine-like protein 1" evidence="1">
    <location>
        <begin position="20"/>
        <end position="139"/>
    </location>
</feature>
<dbReference type="PANTHER" id="PTHR15974">
    <property type="entry name" value="CYTOKINE-LIKE PROTEIN 1"/>
    <property type="match status" value="1"/>
</dbReference>
<accession>A0A401P6K0</accession>
<dbReference type="Pfam" id="PF15153">
    <property type="entry name" value="CYTL1"/>
    <property type="match status" value="1"/>
</dbReference>
<dbReference type="Proteomes" id="UP000288216">
    <property type="component" value="Unassembled WGS sequence"/>
</dbReference>
<reference evidence="2 3" key="1">
    <citation type="journal article" date="2018" name="Nat. Ecol. Evol.">
        <title>Shark genomes provide insights into elasmobranch evolution and the origin of vertebrates.</title>
        <authorList>
            <person name="Hara Y"/>
            <person name="Yamaguchi K"/>
            <person name="Onimaru K"/>
            <person name="Kadota M"/>
            <person name="Koyanagi M"/>
            <person name="Keeley SD"/>
            <person name="Tatsumi K"/>
            <person name="Tanaka K"/>
            <person name="Motone F"/>
            <person name="Kageyama Y"/>
            <person name="Nozu R"/>
            <person name="Adachi N"/>
            <person name="Nishimura O"/>
            <person name="Nakagawa R"/>
            <person name="Tanegashima C"/>
            <person name="Kiyatake I"/>
            <person name="Matsumoto R"/>
            <person name="Murakumo K"/>
            <person name="Nishida K"/>
            <person name="Terakita A"/>
            <person name="Kuratani S"/>
            <person name="Sato K"/>
            <person name="Hyodo S Kuraku.S."/>
        </authorList>
    </citation>
    <scope>NUCLEOTIDE SEQUENCE [LARGE SCALE GENOMIC DNA]</scope>
</reference>
<dbReference type="AlphaFoldDB" id="A0A401P6K0"/>
<evidence type="ECO:0000313" key="3">
    <source>
        <dbReference type="Proteomes" id="UP000288216"/>
    </source>
</evidence>
<feature type="signal peptide" evidence="1">
    <location>
        <begin position="1"/>
        <end position="19"/>
    </location>
</feature>
<evidence type="ECO:0000313" key="2">
    <source>
        <dbReference type="EMBL" id="GCB68690.1"/>
    </source>
</evidence>
<sequence length="139" mass="16025">MGLSRKIFLFSTLLVIADSAPPTCYSAVVRLSKGITESLGRLETFSITKRCLANLPKLYINVHNSCVTIKLRDHLYALENLITPQCRELKRIEFLKVRVKRLYNMIDRLCYRDLVFFIDDCAALERPPPPPEPQDELLE</sequence>
<dbReference type="STRING" id="75743.A0A401P6K0"/>
<keyword evidence="3" id="KW-1185">Reference proteome</keyword>
<dbReference type="OrthoDB" id="9899179at2759"/>
<organism evidence="2 3">
    <name type="scientific">Scyliorhinus torazame</name>
    <name type="common">Cloudy catshark</name>
    <name type="synonym">Catulus torazame</name>
    <dbReference type="NCBI Taxonomy" id="75743"/>
    <lineage>
        <taxon>Eukaryota</taxon>
        <taxon>Metazoa</taxon>
        <taxon>Chordata</taxon>
        <taxon>Craniata</taxon>
        <taxon>Vertebrata</taxon>
        <taxon>Chondrichthyes</taxon>
        <taxon>Elasmobranchii</taxon>
        <taxon>Galeomorphii</taxon>
        <taxon>Galeoidea</taxon>
        <taxon>Carcharhiniformes</taxon>
        <taxon>Scyliorhinidae</taxon>
        <taxon>Scyliorhinus</taxon>
    </lineage>
</organism>
<gene>
    <name evidence="2" type="ORF">scyTo_0008262</name>
</gene>
<comment type="caution">
    <text evidence="2">The sequence shown here is derived from an EMBL/GenBank/DDBJ whole genome shotgun (WGS) entry which is preliminary data.</text>
</comment>
<name>A0A401P6K0_SCYTO</name>
<dbReference type="InterPro" id="IPR029253">
    <property type="entry name" value="CYTL1"/>
</dbReference>
<proteinExistence type="predicted"/>
<evidence type="ECO:0008006" key="4">
    <source>
        <dbReference type="Google" id="ProtNLM"/>
    </source>
</evidence>
<dbReference type="OMA" id="AYPRCES"/>
<protein>
    <recommendedName>
        <fullName evidence="4">Cytokine-like protein 1</fullName>
    </recommendedName>
</protein>
<dbReference type="EMBL" id="BFAA01003130">
    <property type="protein sequence ID" value="GCB68690.1"/>
    <property type="molecule type" value="Genomic_DNA"/>
</dbReference>
<dbReference type="GO" id="GO:0045944">
    <property type="term" value="P:positive regulation of transcription by RNA polymerase II"/>
    <property type="evidence" value="ECO:0007669"/>
    <property type="project" value="TreeGrafter"/>
</dbReference>
<dbReference type="PANTHER" id="PTHR15974:SF0">
    <property type="entry name" value="CYTOKINE-LIKE PROTEIN 1"/>
    <property type="match status" value="1"/>
</dbReference>
<evidence type="ECO:0000256" key="1">
    <source>
        <dbReference type="SAM" id="SignalP"/>
    </source>
</evidence>